<dbReference type="RefSeq" id="WP_143039928.1">
    <property type="nucleotide sequence ID" value="NZ_FNXF01000004.1"/>
</dbReference>
<evidence type="ECO:0000313" key="2">
    <source>
        <dbReference type="Proteomes" id="UP000199371"/>
    </source>
</evidence>
<protein>
    <submittedName>
        <fullName evidence="1">Uncharacterized protein</fullName>
    </submittedName>
</protein>
<dbReference type="OrthoDB" id="6693203at2"/>
<dbReference type="STRING" id="173990.SAMN05660691_01308"/>
<evidence type="ECO:0000313" key="1">
    <source>
        <dbReference type="EMBL" id="SEH77439.1"/>
    </source>
</evidence>
<dbReference type="Proteomes" id="UP000199371">
    <property type="component" value="Unassembled WGS sequence"/>
</dbReference>
<name>A0A1H6KWV0_9GAMM</name>
<sequence>MKVKELIAKLEKLEPDLEIYGYTEDGSLAKPNKPFYVFDIDGVDVQIAETFRDENRSPCITFGESENSRKVAFLNVTTDF</sequence>
<organism evidence="1 2">
    <name type="scientific">Rheinheimera pacifica</name>
    <dbReference type="NCBI Taxonomy" id="173990"/>
    <lineage>
        <taxon>Bacteria</taxon>
        <taxon>Pseudomonadati</taxon>
        <taxon>Pseudomonadota</taxon>
        <taxon>Gammaproteobacteria</taxon>
        <taxon>Chromatiales</taxon>
        <taxon>Chromatiaceae</taxon>
        <taxon>Rheinheimera</taxon>
    </lineage>
</organism>
<dbReference type="AlphaFoldDB" id="A0A1H6KWV0"/>
<keyword evidence="2" id="KW-1185">Reference proteome</keyword>
<dbReference type="EMBL" id="FNXF01000004">
    <property type="protein sequence ID" value="SEH77439.1"/>
    <property type="molecule type" value="Genomic_DNA"/>
</dbReference>
<reference evidence="2" key="1">
    <citation type="submission" date="2016-10" db="EMBL/GenBank/DDBJ databases">
        <authorList>
            <person name="Varghese N."/>
            <person name="Submissions S."/>
        </authorList>
    </citation>
    <scope>NUCLEOTIDE SEQUENCE [LARGE SCALE GENOMIC DNA]</scope>
    <source>
        <strain evidence="2">DSM 17616</strain>
    </source>
</reference>
<proteinExistence type="predicted"/>
<accession>A0A1H6KWV0</accession>
<gene>
    <name evidence="1" type="ORF">SAMN05660691_01308</name>
</gene>